<gene>
    <name evidence="1" type="ORF">RRG08_060174</name>
</gene>
<dbReference type="Proteomes" id="UP001283361">
    <property type="component" value="Unassembled WGS sequence"/>
</dbReference>
<proteinExistence type="predicted"/>
<dbReference type="EMBL" id="JAWDGP010002984">
    <property type="protein sequence ID" value="KAK3778248.1"/>
    <property type="molecule type" value="Genomic_DNA"/>
</dbReference>
<sequence>MSDTHQESNFFMSTFSAKTKTVARHYFPQVANCKNALYKRRVFFQVSSNQDLTNLWVGTRSTRDAVWSCDLYHVELRDGVTYLDASDAWLIKLLIVTQTAQRFPFPRRRRLVDAVCTAADEASNLDLILPQSHMTCRMLSVVQVNLQSRPVPQCNQTTE</sequence>
<dbReference type="AlphaFoldDB" id="A0AAE0ZZN2"/>
<evidence type="ECO:0000313" key="2">
    <source>
        <dbReference type="Proteomes" id="UP001283361"/>
    </source>
</evidence>
<evidence type="ECO:0000313" key="1">
    <source>
        <dbReference type="EMBL" id="KAK3778248.1"/>
    </source>
</evidence>
<protein>
    <submittedName>
        <fullName evidence="1">Uncharacterized protein</fullName>
    </submittedName>
</protein>
<keyword evidence="2" id="KW-1185">Reference proteome</keyword>
<accession>A0AAE0ZZN2</accession>
<organism evidence="1 2">
    <name type="scientific">Elysia crispata</name>
    <name type="common">lettuce slug</name>
    <dbReference type="NCBI Taxonomy" id="231223"/>
    <lineage>
        <taxon>Eukaryota</taxon>
        <taxon>Metazoa</taxon>
        <taxon>Spiralia</taxon>
        <taxon>Lophotrochozoa</taxon>
        <taxon>Mollusca</taxon>
        <taxon>Gastropoda</taxon>
        <taxon>Heterobranchia</taxon>
        <taxon>Euthyneura</taxon>
        <taxon>Panpulmonata</taxon>
        <taxon>Sacoglossa</taxon>
        <taxon>Placobranchoidea</taxon>
        <taxon>Plakobranchidae</taxon>
        <taxon>Elysia</taxon>
    </lineage>
</organism>
<comment type="caution">
    <text evidence="1">The sequence shown here is derived from an EMBL/GenBank/DDBJ whole genome shotgun (WGS) entry which is preliminary data.</text>
</comment>
<reference evidence="1" key="1">
    <citation type="journal article" date="2023" name="G3 (Bethesda)">
        <title>A reference genome for the long-term kleptoplast-retaining sea slug Elysia crispata morphotype clarki.</title>
        <authorList>
            <person name="Eastman K.E."/>
            <person name="Pendleton A.L."/>
            <person name="Shaikh M.A."/>
            <person name="Suttiyut T."/>
            <person name="Ogas R."/>
            <person name="Tomko P."/>
            <person name="Gavelis G."/>
            <person name="Widhalm J.R."/>
            <person name="Wisecaver J.H."/>
        </authorList>
    </citation>
    <scope>NUCLEOTIDE SEQUENCE</scope>
    <source>
        <strain evidence="1">ECLA1</strain>
    </source>
</reference>
<name>A0AAE0ZZN2_9GAST</name>